<dbReference type="EMBL" id="KV878895">
    <property type="protein sequence ID" value="OJJ85243.1"/>
    <property type="molecule type" value="Genomic_DNA"/>
</dbReference>
<proteinExistence type="predicted"/>
<organism evidence="2 3">
    <name type="scientific">Aspergillus glaucus CBS 516.65</name>
    <dbReference type="NCBI Taxonomy" id="1160497"/>
    <lineage>
        <taxon>Eukaryota</taxon>
        <taxon>Fungi</taxon>
        <taxon>Dikarya</taxon>
        <taxon>Ascomycota</taxon>
        <taxon>Pezizomycotina</taxon>
        <taxon>Eurotiomycetes</taxon>
        <taxon>Eurotiomycetidae</taxon>
        <taxon>Eurotiales</taxon>
        <taxon>Aspergillaceae</taxon>
        <taxon>Aspergillus</taxon>
        <taxon>Aspergillus subgen. Aspergillus</taxon>
    </lineage>
</organism>
<dbReference type="OrthoDB" id="3782562at2759"/>
<keyword evidence="1" id="KW-1133">Transmembrane helix</keyword>
<gene>
    <name evidence="2" type="ORF">ASPGLDRAFT_46242</name>
</gene>
<dbReference type="AlphaFoldDB" id="A0A1L9VMU3"/>
<feature type="transmembrane region" description="Helical" evidence="1">
    <location>
        <begin position="144"/>
        <end position="163"/>
    </location>
</feature>
<feature type="transmembrane region" description="Helical" evidence="1">
    <location>
        <begin position="79"/>
        <end position="98"/>
    </location>
</feature>
<keyword evidence="1" id="KW-0812">Transmembrane</keyword>
<sequence length="377" mass="42444">MQQIPWKQNINFPSALLLHSCITVILKESFNALTILYRLIYLRNTKGPSTITRIRGTAVLDAYTSIFSLDADGSQAEMYFTNTGALLLSASLAGSVAMNLLLPDLVLNTIVAGTFGLCFLASVLVGKNHFTLPVMALRRAGRFIWSDTPFVNFFTLIYIATVLRGQSILRLQDYVTFRSVAILELIFMKAKLAASSPEEQIRLMQQVVSSEWRVLSSPSDDEIPIWRLPYINRHAIVAFQTLQRLSVMLFKTSIGYENGCLQGQNGPCRCHLPPPGKCLKDEGNYLKIFRVDAQTLLISDCYNEQETENLCSSFIRHMHGILLRRIGRVRVIYAIRYGKGDEMPSFHSNINMVTGVPKQWLEGFTEEEPLGECIIGY</sequence>
<evidence type="ECO:0000313" key="2">
    <source>
        <dbReference type="EMBL" id="OJJ85243.1"/>
    </source>
</evidence>
<dbReference type="VEuPathDB" id="FungiDB:ASPGLDRAFT_46242"/>
<evidence type="ECO:0000313" key="3">
    <source>
        <dbReference type="Proteomes" id="UP000184300"/>
    </source>
</evidence>
<accession>A0A1L9VMU3</accession>
<name>A0A1L9VMU3_ASPGL</name>
<dbReference type="GeneID" id="34462662"/>
<keyword evidence="3" id="KW-1185">Reference proteome</keyword>
<protein>
    <submittedName>
        <fullName evidence="2">Uncharacterized protein</fullName>
    </submittedName>
</protein>
<evidence type="ECO:0000256" key="1">
    <source>
        <dbReference type="SAM" id="Phobius"/>
    </source>
</evidence>
<dbReference type="Proteomes" id="UP000184300">
    <property type="component" value="Unassembled WGS sequence"/>
</dbReference>
<keyword evidence="1" id="KW-0472">Membrane</keyword>
<reference evidence="3" key="1">
    <citation type="journal article" date="2017" name="Genome Biol.">
        <title>Comparative genomics reveals high biological diversity and specific adaptations in the industrially and medically important fungal genus Aspergillus.</title>
        <authorList>
            <person name="de Vries R.P."/>
            <person name="Riley R."/>
            <person name="Wiebenga A."/>
            <person name="Aguilar-Osorio G."/>
            <person name="Amillis S."/>
            <person name="Uchima C.A."/>
            <person name="Anderluh G."/>
            <person name="Asadollahi M."/>
            <person name="Askin M."/>
            <person name="Barry K."/>
            <person name="Battaglia E."/>
            <person name="Bayram O."/>
            <person name="Benocci T."/>
            <person name="Braus-Stromeyer S.A."/>
            <person name="Caldana C."/>
            <person name="Canovas D."/>
            <person name="Cerqueira G.C."/>
            <person name="Chen F."/>
            <person name="Chen W."/>
            <person name="Choi C."/>
            <person name="Clum A."/>
            <person name="Dos Santos R.A."/>
            <person name="Damasio A.R."/>
            <person name="Diallinas G."/>
            <person name="Emri T."/>
            <person name="Fekete E."/>
            <person name="Flipphi M."/>
            <person name="Freyberg S."/>
            <person name="Gallo A."/>
            <person name="Gournas C."/>
            <person name="Habgood R."/>
            <person name="Hainaut M."/>
            <person name="Harispe M.L."/>
            <person name="Henrissat B."/>
            <person name="Hilden K.S."/>
            <person name="Hope R."/>
            <person name="Hossain A."/>
            <person name="Karabika E."/>
            <person name="Karaffa L."/>
            <person name="Karanyi Z."/>
            <person name="Krasevec N."/>
            <person name="Kuo A."/>
            <person name="Kusch H."/>
            <person name="LaButti K."/>
            <person name="Lagendijk E.L."/>
            <person name="Lapidus A."/>
            <person name="Levasseur A."/>
            <person name="Lindquist E."/>
            <person name="Lipzen A."/>
            <person name="Logrieco A.F."/>
            <person name="MacCabe A."/>
            <person name="Maekelae M.R."/>
            <person name="Malavazi I."/>
            <person name="Melin P."/>
            <person name="Meyer V."/>
            <person name="Mielnichuk N."/>
            <person name="Miskei M."/>
            <person name="Molnar A.P."/>
            <person name="Mule G."/>
            <person name="Ngan C.Y."/>
            <person name="Orejas M."/>
            <person name="Orosz E."/>
            <person name="Ouedraogo J.P."/>
            <person name="Overkamp K.M."/>
            <person name="Park H.-S."/>
            <person name="Perrone G."/>
            <person name="Piumi F."/>
            <person name="Punt P.J."/>
            <person name="Ram A.F."/>
            <person name="Ramon A."/>
            <person name="Rauscher S."/>
            <person name="Record E."/>
            <person name="Riano-Pachon D.M."/>
            <person name="Robert V."/>
            <person name="Roehrig J."/>
            <person name="Ruller R."/>
            <person name="Salamov A."/>
            <person name="Salih N.S."/>
            <person name="Samson R.A."/>
            <person name="Sandor E."/>
            <person name="Sanguinetti M."/>
            <person name="Schuetze T."/>
            <person name="Sepcic K."/>
            <person name="Shelest E."/>
            <person name="Sherlock G."/>
            <person name="Sophianopoulou V."/>
            <person name="Squina F.M."/>
            <person name="Sun H."/>
            <person name="Susca A."/>
            <person name="Todd R.B."/>
            <person name="Tsang A."/>
            <person name="Unkles S.E."/>
            <person name="van de Wiele N."/>
            <person name="van Rossen-Uffink D."/>
            <person name="Oliveira J.V."/>
            <person name="Vesth T.C."/>
            <person name="Visser J."/>
            <person name="Yu J.-H."/>
            <person name="Zhou M."/>
            <person name="Andersen M.R."/>
            <person name="Archer D.B."/>
            <person name="Baker S.E."/>
            <person name="Benoit I."/>
            <person name="Brakhage A.A."/>
            <person name="Braus G.H."/>
            <person name="Fischer R."/>
            <person name="Frisvad J.C."/>
            <person name="Goldman G.H."/>
            <person name="Houbraken J."/>
            <person name="Oakley B."/>
            <person name="Pocsi I."/>
            <person name="Scazzocchio C."/>
            <person name="Seiboth B."/>
            <person name="vanKuyk P.A."/>
            <person name="Wortman J."/>
            <person name="Dyer P.S."/>
            <person name="Grigoriev I.V."/>
        </authorList>
    </citation>
    <scope>NUCLEOTIDE SEQUENCE [LARGE SCALE GENOMIC DNA]</scope>
    <source>
        <strain evidence="3">CBS 516.65</strain>
    </source>
</reference>
<feature type="transmembrane region" description="Helical" evidence="1">
    <location>
        <begin position="105"/>
        <end position="124"/>
    </location>
</feature>
<dbReference type="RefSeq" id="XP_022401941.1">
    <property type="nucleotide sequence ID" value="XM_022546401.1"/>
</dbReference>